<gene>
    <name evidence="20" type="primary">Nd4_3</name>
    <name evidence="20" type="ORF">G6Z77_0000101</name>
</gene>
<dbReference type="AlphaFoldDB" id="A0A836K2F3"/>
<proteinExistence type="inferred from homology"/>
<dbReference type="GO" id="GO:0042773">
    <property type="term" value="P:ATP synthesis coupled electron transport"/>
    <property type="evidence" value="ECO:0007669"/>
    <property type="project" value="InterPro"/>
</dbReference>
<feature type="domain" description="NADH:quinone oxidoreductase/Mrp antiporter transmembrane" evidence="19">
    <location>
        <begin position="1"/>
        <end position="162"/>
    </location>
</feature>
<feature type="transmembrane region" description="Helical" evidence="18">
    <location>
        <begin position="23"/>
        <end position="44"/>
    </location>
</feature>
<feature type="non-terminal residue" evidence="20">
    <location>
        <position position="221"/>
    </location>
</feature>
<dbReference type="GO" id="GO:0031966">
    <property type="term" value="C:mitochondrial membrane"/>
    <property type="evidence" value="ECO:0007669"/>
    <property type="project" value="UniProtKB-SubCell"/>
</dbReference>
<evidence type="ECO:0000256" key="2">
    <source>
        <dbReference type="ARBA" id="ARBA00004225"/>
    </source>
</evidence>
<evidence type="ECO:0000256" key="4">
    <source>
        <dbReference type="ARBA" id="ARBA00012944"/>
    </source>
</evidence>
<evidence type="ECO:0000259" key="19">
    <source>
        <dbReference type="Pfam" id="PF00361"/>
    </source>
</evidence>
<feature type="transmembrane region" description="Helical" evidence="18">
    <location>
        <begin position="108"/>
        <end position="127"/>
    </location>
</feature>
<dbReference type="PANTHER" id="PTHR43507:SF20">
    <property type="entry name" value="NADH-UBIQUINONE OXIDOREDUCTASE CHAIN 4"/>
    <property type="match status" value="1"/>
</dbReference>
<dbReference type="InterPro" id="IPR003918">
    <property type="entry name" value="NADH_UbQ_OxRdtase"/>
</dbReference>
<comment type="function">
    <text evidence="1">Core subunit of the mitochondrial membrane respiratory chain NADH dehydrogenase (Complex I) that is believed to belong to the minimal assembly required for catalysis. Complex I functions in the transfer of electrons from NADH to the respiratory chain. The immediate electron acceptor for the enzyme is believed to be ubiquinone.</text>
</comment>
<keyword evidence="14" id="KW-0496">Mitochondrion</keyword>
<sequence>LLKMGGYGLIRLMEIYYKVMVKYNYLIFSVGIVGGIIVRILCLVQIDMKSIVAYSSVVHMNLILARFMTLFKVGILGGYIMIISHGLCSSGIFYMVNLYYERSGRRLIILNKGIIGNLPVVIMWWFIFCIVNFSFPLSLNFVGEIMILMRILNWDIYMLIYLRLICFFRAAYSLYLCSYVYHGKNIYYENKIYYSNLKEYFILIMHFFPLLIYLLNLIIFV</sequence>
<evidence type="ECO:0000256" key="16">
    <source>
        <dbReference type="ARBA" id="ARBA00031025"/>
    </source>
</evidence>
<evidence type="ECO:0000256" key="10">
    <source>
        <dbReference type="ARBA" id="ARBA00022982"/>
    </source>
</evidence>
<comment type="catalytic activity">
    <reaction evidence="17">
        <text>a ubiquinone + NADH + 5 H(+)(in) = a ubiquinol + NAD(+) + 4 H(+)(out)</text>
        <dbReference type="Rhea" id="RHEA:29091"/>
        <dbReference type="Rhea" id="RHEA-COMP:9565"/>
        <dbReference type="Rhea" id="RHEA-COMP:9566"/>
        <dbReference type="ChEBI" id="CHEBI:15378"/>
        <dbReference type="ChEBI" id="CHEBI:16389"/>
        <dbReference type="ChEBI" id="CHEBI:17976"/>
        <dbReference type="ChEBI" id="CHEBI:57540"/>
        <dbReference type="ChEBI" id="CHEBI:57945"/>
        <dbReference type="EC" id="7.1.1.2"/>
    </reaction>
</comment>
<dbReference type="GO" id="GO:0015990">
    <property type="term" value="P:electron transport coupled proton transport"/>
    <property type="evidence" value="ECO:0007669"/>
    <property type="project" value="TreeGrafter"/>
</dbReference>
<comment type="caution">
    <text evidence="20">The sequence shown here is derived from an EMBL/GenBank/DDBJ whole genome shotgun (WGS) entry which is preliminary data.</text>
</comment>
<keyword evidence="12" id="KW-0520">NAD</keyword>
<dbReference type="GO" id="GO:0008137">
    <property type="term" value="F:NADH dehydrogenase (ubiquinone) activity"/>
    <property type="evidence" value="ECO:0007669"/>
    <property type="project" value="UniProtKB-EC"/>
</dbReference>
<feature type="transmembrane region" description="Helical" evidence="18">
    <location>
        <begin position="201"/>
        <end position="220"/>
    </location>
</feature>
<dbReference type="InterPro" id="IPR001750">
    <property type="entry name" value="ND/Mrp_TM"/>
</dbReference>
<feature type="non-terminal residue" evidence="20">
    <location>
        <position position="1"/>
    </location>
</feature>
<evidence type="ECO:0000256" key="1">
    <source>
        <dbReference type="ARBA" id="ARBA00003257"/>
    </source>
</evidence>
<accession>A0A836K2F3</accession>
<dbReference type="Pfam" id="PF00361">
    <property type="entry name" value="Proton_antipo_M"/>
    <property type="match status" value="1"/>
</dbReference>
<keyword evidence="11 18" id="KW-1133">Transmembrane helix</keyword>
<comment type="subcellular location">
    <subcellularLocation>
        <location evidence="2">Mitochondrion membrane</location>
        <topology evidence="2">Multi-pass membrane protein</topology>
    </subcellularLocation>
</comment>
<evidence type="ECO:0000256" key="18">
    <source>
        <dbReference type="SAM" id="Phobius"/>
    </source>
</evidence>
<keyword evidence="21" id="KW-1185">Reference proteome</keyword>
<reference evidence="20 21" key="1">
    <citation type="submission" date="2020-02" db="EMBL/GenBank/DDBJ databases">
        <title>Relaxed selection underlies rapid genomic changes in the transitions from sociality to social parasitism in ants.</title>
        <authorList>
            <person name="Bi X."/>
        </authorList>
    </citation>
    <scope>NUCLEOTIDE SEQUENCE [LARGE SCALE GENOMIC DNA]</scope>
    <source>
        <strain evidence="20">BGI-DK2014b</strain>
        <tissue evidence="20">Whole body</tissue>
    </source>
</reference>
<evidence type="ECO:0000256" key="13">
    <source>
        <dbReference type="ARBA" id="ARBA00023075"/>
    </source>
</evidence>
<keyword evidence="7" id="KW-0679">Respiratory chain</keyword>
<evidence type="ECO:0000256" key="11">
    <source>
        <dbReference type="ARBA" id="ARBA00022989"/>
    </source>
</evidence>
<keyword evidence="10" id="KW-0249">Electron transport</keyword>
<dbReference type="EC" id="7.1.1.2" evidence="4"/>
<evidence type="ECO:0000256" key="8">
    <source>
        <dbReference type="ARBA" id="ARBA00022692"/>
    </source>
</evidence>
<dbReference type="GO" id="GO:0003954">
    <property type="term" value="F:NADH dehydrogenase activity"/>
    <property type="evidence" value="ECO:0007669"/>
    <property type="project" value="TreeGrafter"/>
</dbReference>
<name>A0A836K2F3_9HYME</name>
<evidence type="ECO:0000256" key="12">
    <source>
        <dbReference type="ARBA" id="ARBA00023027"/>
    </source>
</evidence>
<evidence type="ECO:0000256" key="17">
    <source>
        <dbReference type="ARBA" id="ARBA00049551"/>
    </source>
</evidence>
<evidence type="ECO:0000256" key="5">
    <source>
        <dbReference type="ARBA" id="ARBA00021006"/>
    </source>
</evidence>
<keyword evidence="9" id="KW-1278">Translocase</keyword>
<dbReference type="OrthoDB" id="564260at2759"/>
<dbReference type="EMBL" id="JAANIB010006437">
    <property type="protein sequence ID" value="KAG5329096.1"/>
    <property type="molecule type" value="Genomic_DNA"/>
</dbReference>
<evidence type="ECO:0000256" key="14">
    <source>
        <dbReference type="ARBA" id="ARBA00023128"/>
    </source>
</evidence>
<keyword evidence="8 18" id="KW-0812">Transmembrane</keyword>
<feature type="transmembrane region" description="Helical" evidence="18">
    <location>
        <begin position="75"/>
        <end position="96"/>
    </location>
</feature>
<evidence type="ECO:0000313" key="20">
    <source>
        <dbReference type="EMBL" id="KAG5329096.1"/>
    </source>
</evidence>
<dbReference type="PRINTS" id="PR01437">
    <property type="entry name" value="NUOXDRDTASE4"/>
</dbReference>
<feature type="transmembrane region" description="Helical" evidence="18">
    <location>
        <begin position="159"/>
        <end position="181"/>
    </location>
</feature>
<evidence type="ECO:0000256" key="15">
    <source>
        <dbReference type="ARBA" id="ARBA00023136"/>
    </source>
</evidence>
<evidence type="ECO:0000256" key="6">
    <source>
        <dbReference type="ARBA" id="ARBA00022448"/>
    </source>
</evidence>
<evidence type="ECO:0000256" key="3">
    <source>
        <dbReference type="ARBA" id="ARBA00009025"/>
    </source>
</evidence>
<dbReference type="Proteomes" id="UP000670152">
    <property type="component" value="Unassembled WGS sequence"/>
</dbReference>
<evidence type="ECO:0000256" key="7">
    <source>
        <dbReference type="ARBA" id="ARBA00022660"/>
    </source>
</evidence>
<keyword evidence="6" id="KW-0813">Transport</keyword>
<comment type="similarity">
    <text evidence="3">Belongs to the complex I subunit 4 family.</text>
</comment>
<evidence type="ECO:0000313" key="21">
    <source>
        <dbReference type="Proteomes" id="UP000670152"/>
    </source>
</evidence>
<keyword evidence="15 18" id="KW-0472">Membrane</keyword>
<evidence type="ECO:0000256" key="9">
    <source>
        <dbReference type="ARBA" id="ARBA00022967"/>
    </source>
</evidence>
<organism evidence="20 21">
    <name type="scientific">Acromyrmex heyeri</name>
    <dbReference type="NCBI Taxonomy" id="230685"/>
    <lineage>
        <taxon>Eukaryota</taxon>
        <taxon>Metazoa</taxon>
        <taxon>Ecdysozoa</taxon>
        <taxon>Arthropoda</taxon>
        <taxon>Hexapoda</taxon>
        <taxon>Insecta</taxon>
        <taxon>Pterygota</taxon>
        <taxon>Neoptera</taxon>
        <taxon>Endopterygota</taxon>
        <taxon>Hymenoptera</taxon>
        <taxon>Apocrita</taxon>
        <taxon>Aculeata</taxon>
        <taxon>Formicoidea</taxon>
        <taxon>Formicidae</taxon>
        <taxon>Myrmicinae</taxon>
        <taxon>Acromyrmex</taxon>
    </lineage>
</organism>
<protein>
    <recommendedName>
        <fullName evidence="5">NADH-ubiquinone oxidoreductase chain 4</fullName>
        <ecNumber evidence="4">7.1.1.2</ecNumber>
    </recommendedName>
    <alternativeName>
        <fullName evidence="16">NADH dehydrogenase subunit 4</fullName>
    </alternativeName>
</protein>
<dbReference type="GO" id="GO:0048039">
    <property type="term" value="F:ubiquinone binding"/>
    <property type="evidence" value="ECO:0007669"/>
    <property type="project" value="TreeGrafter"/>
</dbReference>
<keyword evidence="13" id="KW-0830">Ubiquinone</keyword>
<dbReference type="PANTHER" id="PTHR43507">
    <property type="entry name" value="NADH-UBIQUINONE OXIDOREDUCTASE CHAIN 4"/>
    <property type="match status" value="1"/>
</dbReference>